<accession>A0A161JNM3</accession>
<evidence type="ECO:0000256" key="1">
    <source>
        <dbReference type="SAM" id="Phobius"/>
    </source>
</evidence>
<keyword evidence="1" id="KW-0812">Transmembrane</keyword>
<keyword evidence="1" id="KW-1133">Transmembrane helix</keyword>
<evidence type="ECO:0000313" key="2">
    <source>
        <dbReference type="EMBL" id="BAU95568.1"/>
    </source>
</evidence>
<evidence type="ECO:0000313" key="3">
    <source>
        <dbReference type="Proteomes" id="UP000218244"/>
    </source>
</evidence>
<dbReference type="KEGG" id="csur:N24_1306"/>
<keyword evidence="1" id="KW-0472">Membrane</keyword>
<reference evidence="2 3" key="1">
    <citation type="submission" date="2016-02" db="EMBL/GenBank/DDBJ databases">
        <title>Corynebacterium glutamicum N24 whole genome sequencing project.</title>
        <authorList>
            <person name="Matsutani M."/>
            <person name="Nangtapong N."/>
            <person name="Yakushi T."/>
            <person name="Matsushita K."/>
        </authorList>
    </citation>
    <scope>NUCLEOTIDE SEQUENCE [LARGE SCALE GENOMIC DNA]</scope>
    <source>
        <strain evidence="2 3">N24</strain>
    </source>
</reference>
<organism evidence="2 3">
    <name type="scientific">Corynebacterium suranareeae</name>
    <dbReference type="NCBI Taxonomy" id="2506452"/>
    <lineage>
        <taxon>Bacteria</taxon>
        <taxon>Bacillati</taxon>
        <taxon>Actinomycetota</taxon>
        <taxon>Actinomycetes</taxon>
        <taxon>Mycobacteriales</taxon>
        <taxon>Corynebacteriaceae</taxon>
        <taxon>Corynebacterium</taxon>
    </lineage>
</organism>
<gene>
    <name evidence="2" type="ORF">N24_1306</name>
</gene>
<dbReference type="EMBL" id="AP017369">
    <property type="protein sequence ID" value="BAU95568.1"/>
    <property type="molecule type" value="Genomic_DNA"/>
</dbReference>
<keyword evidence="3" id="KW-1185">Reference proteome</keyword>
<dbReference type="Proteomes" id="UP000218244">
    <property type="component" value="Chromosome"/>
</dbReference>
<feature type="transmembrane region" description="Helical" evidence="1">
    <location>
        <begin position="13"/>
        <end position="31"/>
    </location>
</feature>
<dbReference type="AlphaFoldDB" id="A0A161JNM3"/>
<protein>
    <submittedName>
        <fullName evidence="2">Uncharacterized protein</fullName>
    </submittedName>
</protein>
<proteinExistence type="predicted"/>
<name>A0A161JNM3_9CORY</name>
<sequence length="183" mass="20551">MRDMETSIPYSEIFSIAVAIIAIIVSAWAAFGTRKNEKEMVILQRRQVELGEVQEYRAQATAQQEQQLSIARSLHTWWARNSENEWGVVVENNGDLGALSQVEIAVSGNNRNSKIKIKNLVPGIHFVKSEFEGFLHPRKIKSVDTFEPLANSTKHSVLSSEFSDAVGNRWQIQNGSKAVKINN</sequence>